<dbReference type="Pfam" id="PF13193">
    <property type="entry name" value="AMP-binding_C"/>
    <property type="match status" value="1"/>
</dbReference>
<dbReference type="InterPro" id="IPR020845">
    <property type="entry name" value="AMP-binding_CS"/>
</dbReference>
<dbReference type="EMBL" id="JAEPBG010000019">
    <property type="protein sequence ID" value="MBK4738271.1"/>
    <property type="molecule type" value="Genomic_DNA"/>
</dbReference>
<dbReference type="Pfam" id="PF00501">
    <property type="entry name" value="AMP-binding"/>
    <property type="match status" value="1"/>
</dbReference>
<dbReference type="Proteomes" id="UP000622890">
    <property type="component" value="Unassembled WGS sequence"/>
</dbReference>
<dbReference type="InterPro" id="IPR000873">
    <property type="entry name" value="AMP-dep_synth/lig_dom"/>
</dbReference>
<evidence type="ECO:0000313" key="4">
    <source>
        <dbReference type="Proteomes" id="UP000622890"/>
    </source>
</evidence>
<protein>
    <submittedName>
        <fullName evidence="3">Acyl--CoA ligase</fullName>
    </submittedName>
</protein>
<dbReference type="AlphaFoldDB" id="A0A934SWU0"/>
<name>A0A934SWU0_9BURK</name>
<comment type="caution">
    <text evidence="3">The sequence shown here is derived from an EMBL/GenBank/DDBJ whole genome shotgun (WGS) entry which is preliminary data.</text>
</comment>
<dbReference type="InterPro" id="IPR045851">
    <property type="entry name" value="AMP-bd_C_sf"/>
</dbReference>
<evidence type="ECO:0000259" key="1">
    <source>
        <dbReference type="Pfam" id="PF00501"/>
    </source>
</evidence>
<proteinExistence type="predicted"/>
<reference evidence="3" key="1">
    <citation type="submission" date="2021-01" db="EMBL/GenBank/DDBJ databases">
        <title>Genome sequence of strain Noviherbaspirillum sp. DKR-6.</title>
        <authorList>
            <person name="Chaudhary D.K."/>
        </authorList>
    </citation>
    <scope>NUCLEOTIDE SEQUENCE</scope>
    <source>
        <strain evidence="3">DKR-6</strain>
    </source>
</reference>
<accession>A0A934SWU0</accession>
<evidence type="ECO:0000313" key="3">
    <source>
        <dbReference type="EMBL" id="MBK4738271.1"/>
    </source>
</evidence>
<dbReference type="InterPro" id="IPR025110">
    <property type="entry name" value="AMP-bd_C"/>
</dbReference>
<organism evidence="3 4">
    <name type="scientific">Noviherbaspirillum pedocola</name>
    <dbReference type="NCBI Taxonomy" id="2801341"/>
    <lineage>
        <taxon>Bacteria</taxon>
        <taxon>Pseudomonadati</taxon>
        <taxon>Pseudomonadota</taxon>
        <taxon>Betaproteobacteria</taxon>
        <taxon>Burkholderiales</taxon>
        <taxon>Oxalobacteraceae</taxon>
        <taxon>Noviherbaspirillum</taxon>
    </lineage>
</organism>
<dbReference type="GO" id="GO:0016405">
    <property type="term" value="F:CoA-ligase activity"/>
    <property type="evidence" value="ECO:0007669"/>
    <property type="project" value="TreeGrafter"/>
</dbReference>
<dbReference type="RefSeq" id="WP_200597339.1">
    <property type="nucleotide sequence ID" value="NZ_JAEPBG010000019.1"/>
</dbReference>
<evidence type="ECO:0000259" key="2">
    <source>
        <dbReference type="Pfam" id="PF13193"/>
    </source>
</evidence>
<dbReference type="PROSITE" id="PS00455">
    <property type="entry name" value="AMP_BINDING"/>
    <property type="match status" value="1"/>
</dbReference>
<dbReference type="PANTHER" id="PTHR24096">
    <property type="entry name" value="LONG-CHAIN-FATTY-ACID--COA LIGASE"/>
    <property type="match status" value="1"/>
</dbReference>
<feature type="domain" description="AMP-binding enzyme C-terminal" evidence="2">
    <location>
        <begin position="430"/>
        <end position="504"/>
    </location>
</feature>
<feature type="domain" description="AMP-dependent synthetase/ligase" evidence="1">
    <location>
        <begin position="24"/>
        <end position="374"/>
    </location>
</feature>
<sequence length="522" mass="56504">MNLQSLDTLLEAPFGTIADLIHFHAEARPSHPALVQDERVVSYAELDALMDRVAASLQRDGVAARDAIAICAGSSIEYAALFLGALRAGVAVAPLAPSSTAASLALMIGDCEAKLLFLDAASAETLAPAMNEVRATIVRLDGSASPGWNDWLAAPGARPQAVDIQLDWIFNIIYSSGTTGTPKGITQPHSMRWMHVRRGTMNGYGPDAVTVVSTPLYSNTTLVSFFPTVALGGTAVLMAKFDAGAWLALAEKHRATHAMLVPVQYQRLMAYPDFDRHDLSSFRMKFCTSAPFSAVLKADILKRWPGGLIEYYGMTEGGGTCILEAHNHPDKLHTVGKPAPEHDIRLIDEAGREAAPGEIGEVVGHSGAMMSGYYRQPEKTAEAEWHSPEGKRFIRTGDMGRFDAEGFLTLLDRKKDMIISGGFNIYPSDLEVVLRQHPDVADASVVGVPSEAWGETPVAWVVKRGGSGLSEAALLDWFNAQVGKTQRLSALRFIDSLPRSAIGKVLKRELRDRYGDEVRPAR</sequence>
<dbReference type="InterPro" id="IPR042099">
    <property type="entry name" value="ANL_N_sf"/>
</dbReference>
<dbReference type="Gene3D" id="3.30.300.30">
    <property type="match status" value="1"/>
</dbReference>
<gene>
    <name evidence="3" type="ORF">JJB74_26920</name>
</gene>
<dbReference type="Gene3D" id="3.40.50.12780">
    <property type="entry name" value="N-terminal domain of ligase-like"/>
    <property type="match status" value="1"/>
</dbReference>
<dbReference type="SUPFAM" id="SSF56801">
    <property type="entry name" value="Acetyl-CoA synthetase-like"/>
    <property type="match status" value="1"/>
</dbReference>
<keyword evidence="3" id="KW-0436">Ligase</keyword>
<dbReference type="PANTHER" id="PTHR24096:SF267">
    <property type="entry name" value="MALONATE--COA LIGASE ACSF3, MITOCHONDRIAL"/>
    <property type="match status" value="1"/>
</dbReference>
<keyword evidence="4" id="KW-1185">Reference proteome</keyword>